<keyword evidence="3" id="KW-1185">Reference proteome</keyword>
<feature type="compositionally biased region" description="Polar residues" evidence="1">
    <location>
        <begin position="22"/>
        <end position="32"/>
    </location>
</feature>
<reference evidence="2" key="1">
    <citation type="journal article" date="2019" name="bioRxiv">
        <title>The Genome of the Zebra Mussel, Dreissena polymorpha: A Resource for Invasive Species Research.</title>
        <authorList>
            <person name="McCartney M.A."/>
            <person name="Auch B."/>
            <person name="Kono T."/>
            <person name="Mallez S."/>
            <person name="Zhang Y."/>
            <person name="Obille A."/>
            <person name="Becker A."/>
            <person name="Abrahante J.E."/>
            <person name="Garbe J."/>
            <person name="Badalamenti J.P."/>
            <person name="Herman A."/>
            <person name="Mangelson H."/>
            <person name="Liachko I."/>
            <person name="Sullivan S."/>
            <person name="Sone E.D."/>
            <person name="Koren S."/>
            <person name="Silverstein K.A.T."/>
            <person name="Beckman K.B."/>
            <person name="Gohl D.M."/>
        </authorList>
    </citation>
    <scope>NUCLEOTIDE SEQUENCE</scope>
    <source>
        <strain evidence="2">Duluth1</strain>
        <tissue evidence="2">Whole animal</tissue>
    </source>
</reference>
<evidence type="ECO:0000313" key="2">
    <source>
        <dbReference type="EMBL" id="KAH3782469.1"/>
    </source>
</evidence>
<evidence type="ECO:0000256" key="1">
    <source>
        <dbReference type="SAM" id="MobiDB-lite"/>
    </source>
</evidence>
<dbReference type="EMBL" id="JAIWYP010000008">
    <property type="protein sequence ID" value="KAH3782469.1"/>
    <property type="molecule type" value="Genomic_DNA"/>
</dbReference>
<accession>A0A9D4EKP5</accession>
<feature type="region of interest" description="Disordered" evidence="1">
    <location>
        <begin position="1"/>
        <end position="37"/>
    </location>
</feature>
<gene>
    <name evidence="2" type="ORF">DPMN_160383</name>
</gene>
<proteinExistence type="predicted"/>
<sequence length="268" mass="29560">MEDNSEEDPVSSPGLHEDDSISYESVNSVSYGNNEDEVVNEELDNATLDSPTRYLMRESHDFECIQNESIERLSESSQINDSVPEDFHHVESFSGSSFELVEIEESRHVFPVQNSILDEILSSQISVNVAHCIEELGASALQNESSNAFLDFDSLTNDIIDDSRDETILQYSESQNHQTTDETSTASVASSDTQNRAEHNTHFSIGALPVSFSSNDSDNVAIVPSQNAAIQATNSIEEEQITYAFGATVHLDVVDAFDLPMPNLPYPS</sequence>
<comment type="caution">
    <text evidence="2">The sequence shown here is derived from an EMBL/GenBank/DDBJ whole genome shotgun (WGS) entry which is preliminary data.</text>
</comment>
<evidence type="ECO:0000313" key="3">
    <source>
        <dbReference type="Proteomes" id="UP000828390"/>
    </source>
</evidence>
<name>A0A9D4EKP5_DREPO</name>
<dbReference type="AlphaFoldDB" id="A0A9D4EKP5"/>
<feature type="compositionally biased region" description="Polar residues" evidence="1">
    <location>
        <begin position="173"/>
        <end position="194"/>
    </location>
</feature>
<feature type="region of interest" description="Disordered" evidence="1">
    <location>
        <begin position="173"/>
        <end position="196"/>
    </location>
</feature>
<organism evidence="2 3">
    <name type="scientific">Dreissena polymorpha</name>
    <name type="common">Zebra mussel</name>
    <name type="synonym">Mytilus polymorpha</name>
    <dbReference type="NCBI Taxonomy" id="45954"/>
    <lineage>
        <taxon>Eukaryota</taxon>
        <taxon>Metazoa</taxon>
        <taxon>Spiralia</taxon>
        <taxon>Lophotrochozoa</taxon>
        <taxon>Mollusca</taxon>
        <taxon>Bivalvia</taxon>
        <taxon>Autobranchia</taxon>
        <taxon>Heteroconchia</taxon>
        <taxon>Euheterodonta</taxon>
        <taxon>Imparidentia</taxon>
        <taxon>Neoheterodontei</taxon>
        <taxon>Myida</taxon>
        <taxon>Dreissenoidea</taxon>
        <taxon>Dreissenidae</taxon>
        <taxon>Dreissena</taxon>
    </lineage>
</organism>
<dbReference type="Proteomes" id="UP000828390">
    <property type="component" value="Unassembled WGS sequence"/>
</dbReference>
<protein>
    <submittedName>
        <fullName evidence="2">Uncharacterized protein</fullName>
    </submittedName>
</protein>
<reference evidence="2" key="2">
    <citation type="submission" date="2020-11" db="EMBL/GenBank/DDBJ databases">
        <authorList>
            <person name="McCartney M.A."/>
            <person name="Auch B."/>
            <person name="Kono T."/>
            <person name="Mallez S."/>
            <person name="Becker A."/>
            <person name="Gohl D.M."/>
            <person name="Silverstein K.A.T."/>
            <person name="Koren S."/>
            <person name="Bechman K.B."/>
            <person name="Herman A."/>
            <person name="Abrahante J.E."/>
            <person name="Garbe J."/>
        </authorList>
    </citation>
    <scope>NUCLEOTIDE SEQUENCE</scope>
    <source>
        <strain evidence="2">Duluth1</strain>
        <tissue evidence="2">Whole animal</tissue>
    </source>
</reference>